<keyword evidence="7" id="KW-1185">Reference proteome</keyword>
<feature type="domain" description="AB hydrolase-1" evidence="4">
    <location>
        <begin position="80"/>
        <end position="268"/>
    </location>
</feature>
<proteinExistence type="inferred from homology"/>
<comment type="similarity">
    <text evidence="1">Belongs to the peptidase S33 family.</text>
</comment>
<organism evidence="6 7">
    <name type="scientific">Streptosporangium jomthongense</name>
    <dbReference type="NCBI Taxonomy" id="1193683"/>
    <lineage>
        <taxon>Bacteria</taxon>
        <taxon>Bacillati</taxon>
        <taxon>Actinomycetota</taxon>
        <taxon>Actinomycetes</taxon>
        <taxon>Streptosporangiales</taxon>
        <taxon>Streptosporangiaceae</taxon>
        <taxon>Streptosporangium</taxon>
    </lineage>
</organism>
<name>A0ABV8F852_9ACTN</name>
<dbReference type="EMBL" id="JBHSBC010000034">
    <property type="protein sequence ID" value="MFC3984429.1"/>
    <property type="molecule type" value="Genomic_DNA"/>
</dbReference>
<evidence type="ECO:0000256" key="1">
    <source>
        <dbReference type="ARBA" id="ARBA00010088"/>
    </source>
</evidence>
<dbReference type="InterPro" id="IPR051601">
    <property type="entry name" value="Serine_prot/Carboxylest_S33"/>
</dbReference>
<gene>
    <name evidence="6" type="ORF">ACFOYY_30125</name>
</gene>
<feature type="chain" id="PRO_5045927155" evidence="3">
    <location>
        <begin position="24"/>
        <end position="479"/>
    </location>
</feature>
<sequence>MKLLAAGFLMTATTLYTVTPASAAPMIDWRPCPNDVAAQCASLRVPVDWARPEGRTIALRLMKLPALAPDRRIGTLFDIPGGPGESGTEALKRPSELHKALRQRFDVVGYDPRTTVALSALPASCTRTWSTLTDPRDHAAYAGQVRALSRGVAACRRDDRTGLLTHLDSISAARDMEAVRRALGETRLTFTVRSYGGVPMTAYARLFPERVRAAYLDGVPDHVDAWTGRGREWLTGTEQAFDRFVSWCAATTACELHGRNVRSLWRRLVRRADAFPVPVLKGAFAGRELTGWHLRISAPVLLLPGVAGDSSWRAFAASVRGALRGDASGFAMPSLGNLRHWTRPVVLALQCPDGLWGRTGYPALRGNRGFLERLSPDFGALSYPNLACTGWTVPLANPPRPLPARRLPPFLGAGTHPGDYTPTRRLLRHIPGSATVRYDGPGHVIYLGGMPGAHCVVEHAVRYLTDLTLPSGAVCRAKK</sequence>
<evidence type="ECO:0000256" key="2">
    <source>
        <dbReference type="ARBA" id="ARBA00022801"/>
    </source>
</evidence>
<dbReference type="RefSeq" id="WP_386194240.1">
    <property type="nucleotide sequence ID" value="NZ_JBHSBC010000034.1"/>
</dbReference>
<evidence type="ECO:0000259" key="4">
    <source>
        <dbReference type="Pfam" id="PF00561"/>
    </source>
</evidence>
<comment type="caution">
    <text evidence="6">The sequence shown here is derived from an EMBL/GenBank/DDBJ whole genome shotgun (WGS) entry which is preliminary data.</text>
</comment>
<evidence type="ECO:0000313" key="6">
    <source>
        <dbReference type="EMBL" id="MFC3984429.1"/>
    </source>
</evidence>
<feature type="signal peptide" evidence="3">
    <location>
        <begin position="1"/>
        <end position="23"/>
    </location>
</feature>
<dbReference type="Pfam" id="PF00561">
    <property type="entry name" value="Abhydrolase_1"/>
    <property type="match status" value="1"/>
</dbReference>
<dbReference type="SUPFAM" id="SSF53474">
    <property type="entry name" value="alpha/beta-Hydrolases"/>
    <property type="match status" value="1"/>
</dbReference>
<dbReference type="InterPro" id="IPR000073">
    <property type="entry name" value="AB_hydrolase_1"/>
</dbReference>
<evidence type="ECO:0000256" key="3">
    <source>
        <dbReference type="SAM" id="SignalP"/>
    </source>
</evidence>
<dbReference type="PANTHER" id="PTHR43248">
    <property type="entry name" value="2-SUCCINYL-6-HYDROXY-2,4-CYCLOHEXADIENE-1-CARBOXYLATE SYNTHASE"/>
    <property type="match status" value="1"/>
</dbReference>
<dbReference type="GO" id="GO:0016787">
    <property type="term" value="F:hydrolase activity"/>
    <property type="evidence" value="ECO:0007669"/>
    <property type="project" value="UniProtKB-KW"/>
</dbReference>
<dbReference type="Gene3D" id="3.40.50.1820">
    <property type="entry name" value="alpha/beta hydrolase"/>
    <property type="match status" value="1"/>
</dbReference>
<dbReference type="InterPro" id="IPR029058">
    <property type="entry name" value="AB_hydrolase_fold"/>
</dbReference>
<feature type="domain" description="Peptidase S33 tripeptidyl aminopeptidase-like C-terminal" evidence="5">
    <location>
        <begin position="378"/>
        <end position="475"/>
    </location>
</feature>
<evidence type="ECO:0000259" key="5">
    <source>
        <dbReference type="Pfam" id="PF08386"/>
    </source>
</evidence>
<dbReference type="InterPro" id="IPR013595">
    <property type="entry name" value="Pept_S33_TAP-like_C"/>
</dbReference>
<keyword evidence="3" id="KW-0732">Signal</keyword>
<accession>A0ABV8F852</accession>
<evidence type="ECO:0000313" key="7">
    <source>
        <dbReference type="Proteomes" id="UP001595698"/>
    </source>
</evidence>
<dbReference type="Pfam" id="PF08386">
    <property type="entry name" value="Abhydrolase_4"/>
    <property type="match status" value="1"/>
</dbReference>
<dbReference type="Proteomes" id="UP001595698">
    <property type="component" value="Unassembled WGS sequence"/>
</dbReference>
<reference evidence="7" key="1">
    <citation type="journal article" date="2019" name="Int. J. Syst. Evol. Microbiol.">
        <title>The Global Catalogue of Microorganisms (GCM) 10K type strain sequencing project: providing services to taxonomists for standard genome sequencing and annotation.</title>
        <authorList>
            <consortium name="The Broad Institute Genomics Platform"/>
            <consortium name="The Broad Institute Genome Sequencing Center for Infectious Disease"/>
            <person name="Wu L."/>
            <person name="Ma J."/>
        </authorList>
    </citation>
    <scope>NUCLEOTIDE SEQUENCE [LARGE SCALE GENOMIC DNA]</scope>
    <source>
        <strain evidence="7">TBRC 7912</strain>
    </source>
</reference>
<protein>
    <submittedName>
        <fullName evidence="6">Alpha/beta fold hydrolase</fullName>
    </submittedName>
</protein>
<dbReference type="PANTHER" id="PTHR43248:SF25">
    <property type="entry name" value="AB HYDROLASE-1 DOMAIN-CONTAINING PROTEIN-RELATED"/>
    <property type="match status" value="1"/>
</dbReference>
<keyword evidence="2 6" id="KW-0378">Hydrolase</keyword>